<evidence type="ECO:0000256" key="2">
    <source>
        <dbReference type="ARBA" id="ARBA00023002"/>
    </source>
</evidence>
<organism evidence="5 6">
    <name type="scientific">Phytohabitans houttuyneae</name>
    <dbReference type="NCBI Taxonomy" id="1076126"/>
    <lineage>
        <taxon>Bacteria</taxon>
        <taxon>Bacillati</taxon>
        <taxon>Actinomycetota</taxon>
        <taxon>Actinomycetes</taxon>
        <taxon>Micromonosporales</taxon>
        <taxon>Micromonosporaceae</taxon>
    </lineage>
</organism>
<comment type="caution">
    <text evidence="5">The sequence shown here is derived from an EMBL/GenBank/DDBJ whole genome shotgun (WGS) entry which is preliminary data.</text>
</comment>
<dbReference type="Gene3D" id="3.40.50.970">
    <property type="match status" value="1"/>
</dbReference>
<evidence type="ECO:0000313" key="6">
    <source>
        <dbReference type="Proteomes" id="UP000482800"/>
    </source>
</evidence>
<keyword evidence="2" id="KW-0560">Oxidoreductase</keyword>
<dbReference type="Pfam" id="PF00676">
    <property type="entry name" value="E1_dh"/>
    <property type="match status" value="1"/>
</dbReference>
<accession>A0A6V8KD70</accession>
<dbReference type="RefSeq" id="WP_173060493.1">
    <property type="nucleotide sequence ID" value="NZ_BAABGO010000019.1"/>
</dbReference>
<gene>
    <name evidence="5" type="ORF">Phou_055600</name>
</gene>
<dbReference type="CDD" id="cd02000">
    <property type="entry name" value="TPP_E1_PDC_ADC_BCADC"/>
    <property type="match status" value="1"/>
</dbReference>
<sequence>MTTGEAPGPPTGDGHAQLYRTIRLIRRFEERAIELVQSGDIPGIHPCIGQEAAAAGVCAALRPDDVVLSNHRGHGHLLAKGCDPGRLMAEILGRVTGVGRGGGGSLHPADLDSGVYGATATVGHGAAIATGVGWALAQEGGDRVAVAFFGDGAVNQGALLESFNLAALWRVPVLLVCENNLYATTLAAHVGNAGSVVGRAEAFGIPASTVDGQDPVVVRDAARQAVDRARAGGGPSVLELLTYRYQGHHTFELKTHLLYRDKAEVARWQERDPLRIQAERLGAQERELIDAEIEATLEEAVRSALESPEPDPADPLRYLYADGLRTRGGVSYA</sequence>
<dbReference type="EMBL" id="BLPF01000002">
    <property type="protein sequence ID" value="GFJ81380.1"/>
    <property type="molecule type" value="Genomic_DNA"/>
</dbReference>
<dbReference type="AlphaFoldDB" id="A0A6V8KD70"/>
<keyword evidence="3" id="KW-0786">Thiamine pyrophosphate</keyword>
<comment type="cofactor">
    <cofactor evidence="1">
        <name>thiamine diphosphate</name>
        <dbReference type="ChEBI" id="CHEBI:58937"/>
    </cofactor>
</comment>
<protein>
    <submittedName>
        <fullName evidence="5">Dehydrogenase E1 component</fullName>
    </submittedName>
</protein>
<dbReference type="PANTHER" id="PTHR11516">
    <property type="entry name" value="PYRUVATE DEHYDROGENASE E1 COMPONENT, ALPHA SUBUNIT BACTERIAL AND ORGANELLAR"/>
    <property type="match status" value="1"/>
</dbReference>
<feature type="domain" description="Dehydrogenase E1 component" evidence="4">
    <location>
        <begin position="22"/>
        <end position="312"/>
    </location>
</feature>
<keyword evidence="6" id="KW-1185">Reference proteome</keyword>
<dbReference type="Proteomes" id="UP000482800">
    <property type="component" value="Unassembled WGS sequence"/>
</dbReference>
<dbReference type="GO" id="GO:0000287">
    <property type="term" value="F:magnesium ion binding"/>
    <property type="evidence" value="ECO:0007669"/>
    <property type="project" value="UniProtKB-ARBA"/>
</dbReference>
<dbReference type="InterPro" id="IPR050642">
    <property type="entry name" value="PDH_E1_Alpha_Subunit"/>
</dbReference>
<dbReference type="GO" id="GO:0004739">
    <property type="term" value="F:pyruvate dehydrogenase (acetyl-transferring) activity"/>
    <property type="evidence" value="ECO:0007669"/>
    <property type="project" value="TreeGrafter"/>
</dbReference>
<dbReference type="InterPro" id="IPR001017">
    <property type="entry name" value="DH_E1"/>
</dbReference>
<evidence type="ECO:0000256" key="3">
    <source>
        <dbReference type="ARBA" id="ARBA00023052"/>
    </source>
</evidence>
<dbReference type="InterPro" id="IPR029061">
    <property type="entry name" value="THDP-binding"/>
</dbReference>
<dbReference type="PANTHER" id="PTHR11516:SF60">
    <property type="entry name" value="PYRUVATE DEHYDROGENASE E1 COMPONENT SUBUNIT ALPHA"/>
    <property type="match status" value="1"/>
</dbReference>
<reference evidence="5 6" key="2">
    <citation type="submission" date="2020-03" db="EMBL/GenBank/DDBJ databases">
        <authorList>
            <person name="Ichikawa N."/>
            <person name="Kimura A."/>
            <person name="Kitahashi Y."/>
            <person name="Uohara A."/>
        </authorList>
    </citation>
    <scope>NUCLEOTIDE SEQUENCE [LARGE SCALE GENOMIC DNA]</scope>
    <source>
        <strain evidence="5 6">NBRC 108639</strain>
    </source>
</reference>
<evidence type="ECO:0000259" key="4">
    <source>
        <dbReference type="Pfam" id="PF00676"/>
    </source>
</evidence>
<proteinExistence type="predicted"/>
<name>A0A6V8KD70_9ACTN</name>
<evidence type="ECO:0000313" key="5">
    <source>
        <dbReference type="EMBL" id="GFJ81380.1"/>
    </source>
</evidence>
<evidence type="ECO:0000256" key="1">
    <source>
        <dbReference type="ARBA" id="ARBA00001964"/>
    </source>
</evidence>
<reference evidence="5 6" key="1">
    <citation type="submission" date="2020-03" db="EMBL/GenBank/DDBJ databases">
        <title>Whole genome shotgun sequence of Phytohabitans houttuyneae NBRC 108639.</title>
        <authorList>
            <person name="Komaki H."/>
            <person name="Tamura T."/>
        </authorList>
    </citation>
    <scope>NUCLEOTIDE SEQUENCE [LARGE SCALE GENOMIC DNA]</scope>
    <source>
        <strain evidence="5 6">NBRC 108639</strain>
    </source>
</reference>
<dbReference type="SUPFAM" id="SSF52518">
    <property type="entry name" value="Thiamin diphosphate-binding fold (THDP-binding)"/>
    <property type="match status" value="1"/>
</dbReference>
<dbReference type="GO" id="GO:0006086">
    <property type="term" value="P:pyruvate decarboxylation to acetyl-CoA"/>
    <property type="evidence" value="ECO:0007669"/>
    <property type="project" value="TreeGrafter"/>
</dbReference>